<evidence type="ECO:0000256" key="1">
    <source>
        <dbReference type="SAM" id="SignalP"/>
    </source>
</evidence>
<accession>A0A067PFC7</accession>
<reference evidence="3" key="1">
    <citation type="journal article" date="2014" name="Proc. Natl. Acad. Sci. U.S.A.">
        <title>Extensive sampling of basidiomycete genomes demonstrates inadequacy of the white-rot/brown-rot paradigm for wood decay fungi.</title>
        <authorList>
            <person name="Riley R."/>
            <person name="Salamov A.A."/>
            <person name="Brown D.W."/>
            <person name="Nagy L.G."/>
            <person name="Floudas D."/>
            <person name="Held B.W."/>
            <person name="Levasseur A."/>
            <person name="Lombard V."/>
            <person name="Morin E."/>
            <person name="Otillar R."/>
            <person name="Lindquist E.A."/>
            <person name="Sun H."/>
            <person name="LaButti K.M."/>
            <person name="Schmutz J."/>
            <person name="Jabbour D."/>
            <person name="Luo H."/>
            <person name="Baker S.E."/>
            <person name="Pisabarro A.G."/>
            <person name="Walton J.D."/>
            <person name="Blanchette R.A."/>
            <person name="Henrissat B."/>
            <person name="Martin F."/>
            <person name="Cullen D."/>
            <person name="Hibbett D.S."/>
            <person name="Grigoriev I.V."/>
        </authorList>
    </citation>
    <scope>NUCLEOTIDE SEQUENCE [LARGE SCALE GENOMIC DNA]</scope>
    <source>
        <strain evidence="3">MUCL 33604</strain>
    </source>
</reference>
<organism evidence="2 3">
    <name type="scientific">Jaapia argillacea MUCL 33604</name>
    <dbReference type="NCBI Taxonomy" id="933084"/>
    <lineage>
        <taxon>Eukaryota</taxon>
        <taxon>Fungi</taxon>
        <taxon>Dikarya</taxon>
        <taxon>Basidiomycota</taxon>
        <taxon>Agaricomycotina</taxon>
        <taxon>Agaricomycetes</taxon>
        <taxon>Agaricomycetidae</taxon>
        <taxon>Jaapiales</taxon>
        <taxon>Jaapiaceae</taxon>
        <taxon>Jaapia</taxon>
    </lineage>
</organism>
<gene>
    <name evidence="2" type="ORF">JAAARDRAFT_63509</name>
</gene>
<keyword evidence="1" id="KW-0732">Signal</keyword>
<feature type="signal peptide" evidence="1">
    <location>
        <begin position="1"/>
        <end position="19"/>
    </location>
</feature>
<dbReference type="EMBL" id="KL197775">
    <property type="protein sequence ID" value="KDQ49732.1"/>
    <property type="molecule type" value="Genomic_DNA"/>
</dbReference>
<dbReference type="InParanoid" id="A0A067PFC7"/>
<proteinExistence type="predicted"/>
<dbReference type="HOGENOM" id="CLU_2184363_0_0_1"/>
<evidence type="ECO:0000313" key="2">
    <source>
        <dbReference type="EMBL" id="KDQ49732.1"/>
    </source>
</evidence>
<name>A0A067PFC7_9AGAM</name>
<keyword evidence="3" id="KW-1185">Reference proteome</keyword>
<protein>
    <submittedName>
        <fullName evidence="2">Uncharacterized protein</fullName>
    </submittedName>
</protein>
<dbReference type="AlphaFoldDB" id="A0A067PFC7"/>
<dbReference type="STRING" id="933084.A0A067PFC7"/>
<dbReference type="Proteomes" id="UP000027265">
    <property type="component" value="Unassembled WGS sequence"/>
</dbReference>
<feature type="chain" id="PRO_5001643103" evidence="1">
    <location>
        <begin position="20"/>
        <end position="109"/>
    </location>
</feature>
<sequence length="109" mass="11992">MVKVVATALFVFFLVESLGHYSPDSIFLTTSSFRERTSLFKDSLVGPHHRFIIGAILKAHPPPTTMGVNPPPANKGMAAMLSIYVCFYSMGWGPLSRVHFFCLGLDDEG</sequence>
<evidence type="ECO:0000313" key="3">
    <source>
        <dbReference type="Proteomes" id="UP000027265"/>
    </source>
</evidence>